<dbReference type="RefSeq" id="WP_137342216.1">
    <property type="nucleotide sequence ID" value="NZ_BSQH01000009.1"/>
</dbReference>
<dbReference type="OrthoDB" id="9796786at2"/>
<gene>
    <name evidence="1" type="ORF">FDK13_22185</name>
</gene>
<accession>A0A4U6CXX5</accession>
<dbReference type="AlphaFoldDB" id="A0A4U6CXX5"/>
<comment type="caution">
    <text evidence="1">The sequence shown here is derived from an EMBL/GenBank/DDBJ whole genome shotgun (WGS) entry which is preliminary data.</text>
</comment>
<dbReference type="EMBL" id="SZVO01000011">
    <property type="protein sequence ID" value="TKT89572.1"/>
    <property type="molecule type" value="Genomic_DNA"/>
</dbReference>
<evidence type="ECO:0000313" key="1">
    <source>
        <dbReference type="EMBL" id="TKT89572.1"/>
    </source>
</evidence>
<sequence>METKKLSINLDEIVIKPITNQDDFENASNIIDALVDADLIENSSERKKAMDILEAVAILAIEYEKKHFSIPKPSSNKVNK</sequence>
<proteinExistence type="predicted"/>
<dbReference type="Proteomes" id="UP000304900">
    <property type="component" value="Unassembled WGS sequence"/>
</dbReference>
<evidence type="ECO:0000313" key="2">
    <source>
        <dbReference type="Proteomes" id="UP000304900"/>
    </source>
</evidence>
<name>A0A4U6CXX5_9BACT</name>
<protein>
    <submittedName>
        <fullName evidence="1">Uncharacterized protein</fullName>
    </submittedName>
</protein>
<organism evidence="1 2">
    <name type="scientific">Dyadobacter frigoris</name>
    <dbReference type="NCBI Taxonomy" id="2576211"/>
    <lineage>
        <taxon>Bacteria</taxon>
        <taxon>Pseudomonadati</taxon>
        <taxon>Bacteroidota</taxon>
        <taxon>Cytophagia</taxon>
        <taxon>Cytophagales</taxon>
        <taxon>Spirosomataceae</taxon>
        <taxon>Dyadobacter</taxon>
    </lineage>
</organism>
<keyword evidence="2" id="KW-1185">Reference proteome</keyword>
<reference evidence="1 2" key="1">
    <citation type="submission" date="2019-05" db="EMBL/GenBank/DDBJ databases">
        <title>Dyadobacter AR-3-8 sp. nov., isolated from arctic soil.</title>
        <authorList>
            <person name="Chaudhary D.K."/>
        </authorList>
    </citation>
    <scope>NUCLEOTIDE SEQUENCE [LARGE SCALE GENOMIC DNA]</scope>
    <source>
        <strain evidence="1 2">AR-3-8</strain>
    </source>
</reference>